<dbReference type="AlphaFoldDB" id="A0A657LQR9"/>
<feature type="domain" description="Glycosyltransferase subfamily 4-like N-terminal" evidence="1">
    <location>
        <begin position="21"/>
        <end position="218"/>
    </location>
</feature>
<dbReference type="InterPro" id="IPR028098">
    <property type="entry name" value="Glyco_trans_4-like_N"/>
</dbReference>
<keyword evidence="3" id="KW-1185">Reference proteome</keyword>
<organism evidence="2 3">
    <name type="scientific">Pararhizobium antarcticum</name>
    <dbReference type="NCBI Taxonomy" id="1798805"/>
    <lineage>
        <taxon>Bacteria</taxon>
        <taxon>Pseudomonadati</taxon>
        <taxon>Pseudomonadota</taxon>
        <taxon>Alphaproteobacteria</taxon>
        <taxon>Hyphomicrobiales</taxon>
        <taxon>Rhizobiaceae</taxon>
        <taxon>Rhizobium/Agrobacterium group</taxon>
        <taxon>Pararhizobium</taxon>
    </lineage>
</organism>
<dbReference type="CDD" id="cd03801">
    <property type="entry name" value="GT4_PimA-like"/>
    <property type="match status" value="1"/>
</dbReference>
<evidence type="ECO:0000313" key="3">
    <source>
        <dbReference type="Proteomes" id="UP000182661"/>
    </source>
</evidence>
<dbReference type="Gene3D" id="3.40.50.2000">
    <property type="entry name" value="Glycogen Phosphorylase B"/>
    <property type="match status" value="2"/>
</dbReference>
<evidence type="ECO:0000259" key="1">
    <source>
        <dbReference type="Pfam" id="PF13439"/>
    </source>
</evidence>
<comment type="caution">
    <text evidence="2">The sequence shown here is derived from an EMBL/GenBank/DDBJ whole genome shotgun (WGS) entry which is preliminary data.</text>
</comment>
<dbReference type="RefSeq" id="WP_071833808.1">
    <property type="nucleotide sequence ID" value="NZ_LSRP01000095.1"/>
</dbReference>
<dbReference type="Pfam" id="PF13692">
    <property type="entry name" value="Glyco_trans_1_4"/>
    <property type="match status" value="1"/>
</dbReference>
<dbReference type="OrthoDB" id="7815474at2"/>
<sequence length="403" mass="44674">MKIAFISPIPVVPAFEGNSSRILNLCRAVRALGHDVYFIHPQSGSSSGLDREGHIAEFGADRFIVLVSSPLEKMLHFAKRTFWAMRRRIGRKLKSDMGFYFALDEFYRIGFGRKYRALQEQHGFDVVVCEYVFQSAALEAFPADVRKILDTHDSFADRHKLFGNDNYWYSLPSDEEVRGFTRADAIVAIQQEEADRFRRQIDQDDPEVAVVSHFLDLSHRVSDYTSANAVFLGSSYVANVRSLTFFIESILPKIVAEIPEFRLVVAGSICKMIGDNPHVDKLGFVDHVADAYKRAQISVNPTLIGTGINIKLLDAMSAGVPTVASRTGLRGLPVCYRGGAVEVPDEDAGAFAREVINLSRNAHMRAERGEAAYAAAQAWNADQMSSLARLLGDNPPQALAAAQ</sequence>
<dbReference type="Proteomes" id="UP000182661">
    <property type="component" value="Unassembled WGS sequence"/>
</dbReference>
<proteinExistence type="predicted"/>
<dbReference type="PANTHER" id="PTHR12526">
    <property type="entry name" value="GLYCOSYLTRANSFERASE"/>
    <property type="match status" value="1"/>
</dbReference>
<dbReference type="SUPFAM" id="SSF53756">
    <property type="entry name" value="UDP-Glycosyltransferase/glycogen phosphorylase"/>
    <property type="match status" value="1"/>
</dbReference>
<protein>
    <recommendedName>
        <fullName evidence="1">Glycosyltransferase subfamily 4-like N-terminal domain-containing protein</fullName>
    </recommendedName>
</protein>
<accession>A0A657LQR9</accession>
<evidence type="ECO:0000313" key="2">
    <source>
        <dbReference type="EMBL" id="OJF95290.1"/>
    </source>
</evidence>
<dbReference type="GO" id="GO:0016757">
    <property type="term" value="F:glycosyltransferase activity"/>
    <property type="evidence" value="ECO:0007669"/>
    <property type="project" value="UniProtKB-ARBA"/>
</dbReference>
<dbReference type="Pfam" id="PF13439">
    <property type="entry name" value="Glyco_transf_4"/>
    <property type="match status" value="1"/>
</dbReference>
<gene>
    <name evidence="2" type="ORF">AX760_19690</name>
</gene>
<name>A0A657LQR9_9HYPH</name>
<reference evidence="2 3" key="1">
    <citation type="submission" date="2016-02" db="EMBL/GenBank/DDBJ databases">
        <title>Genome sequencing of a beta-galactosidase producing bacteria Rhizobium sp. 59.</title>
        <authorList>
            <person name="Wang D."/>
            <person name="Kot W."/>
            <person name="Qin Y."/>
            <person name="Hansen L."/>
            <person name="Naqvi K."/>
            <person name="Rensing C."/>
        </authorList>
    </citation>
    <scope>NUCLEOTIDE SEQUENCE [LARGE SCALE GENOMIC DNA]</scope>
    <source>
        <strain evidence="2 3">59</strain>
    </source>
</reference>
<dbReference type="EMBL" id="LSRP01000095">
    <property type="protein sequence ID" value="OJF95290.1"/>
    <property type="molecule type" value="Genomic_DNA"/>
</dbReference>